<dbReference type="SUPFAM" id="SSF46785">
    <property type="entry name" value="Winged helix' DNA-binding domain"/>
    <property type="match status" value="1"/>
</dbReference>
<dbReference type="Proteomes" id="UP000657006">
    <property type="component" value="Unassembled WGS sequence"/>
</dbReference>
<name>A0A926DT40_9FIRM</name>
<dbReference type="PANTHER" id="PTHR18964">
    <property type="entry name" value="ROK (REPRESSOR, ORF, KINASE) FAMILY"/>
    <property type="match status" value="1"/>
</dbReference>
<comment type="similarity">
    <text evidence="2">Belongs to the ROK (NagC/XylR) family.</text>
</comment>
<dbReference type="RefSeq" id="WP_177714211.1">
    <property type="nucleotide sequence ID" value="NZ_JACRSQ010000031.1"/>
</dbReference>
<dbReference type="SUPFAM" id="SSF53067">
    <property type="entry name" value="Actin-like ATPase domain"/>
    <property type="match status" value="1"/>
</dbReference>
<organism evidence="4 5">
    <name type="scientific">Bianquea renquensis</name>
    <dbReference type="NCBI Taxonomy" id="2763661"/>
    <lineage>
        <taxon>Bacteria</taxon>
        <taxon>Bacillati</taxon>
        <taxon>Bacillota</taxon>
        <taxon>Clostridia</taxon>
        <taxon>Eubacteriales</taxon>
        <taxon>Bianqueaceae</taxon>
        <taxon>Bianquea</taxon>
    </lineage>
</organism>
<dbReference type="PANTHER" id="PTHR18964:SF149">
    <property type="entry name" value="BIFUNCTIONAL UDP-N-ACETYLGLUCOSAMINE 2-EPIMERASE_N-ACETYLMANNOSAMINE KINASE"/>
    <property type="match status" value="1"/>
</dbReference>
<dbReference type="EMBL" id="JACRSQ010000031">
    <property type="protein sequence ID" value="MBC8544795.1"/>
    <property type="molecule type" value="Genomic_DNA"/>
</dbReference>
<dbReference type="InterPro" id="IPR000600">
    <property type="entry name" value="ROK"/>
</dbReference>
<evidence type="ECO:0000313" key="5">
    <source>
        <dbReference type="Proteomes" id="UP000657006"/>
    </source>
</evidence>
<dbReference type="InterPro" id="IPR036390">
    <property type="entry name" value="WH_DNA-bd_sf"/>
</dbReference>
<protein>
    <submittedName>
        <fullName evidence="4">ROK family transcriptional regulator</fullName>
    </submittedName>
</protein>
<comment type="caution">
    <text evidence="4">The sequence shown here is derived from an EMBL/GenBank/DDBJ whole genome shotgun (WGS) entry which is preliminary data.</text>
</comment>
<evidence type="ECO:0000256" key="1">
    <source>
        <dbReference type="ARBA" id="ARBA00002486"/>
    </source>
</evidence>
<dbReference type="Gene3D" id="1.10.10.10">
    <property type="entry name" value="Winged helix-like DNA-binding domain superfamily/Winged helix DNA-binding domain"/>
    <property type="match status" value="1"/>
</dbReference>
<accession>A0A926DT40</accession>
<proteinExistence type="inferred from homology"/>
<dbReference type="Gene3D" id="3.30.420.40">
    <property type="match status" value="2"/>
</dbReference>
<dbReference type="Pfam" id="PF13412">
    <property type="entry name" value="HTH_24"/>
    <property type="match status" value="1"/>
</dbReference>
<evidence type="ECO:0000256" key="2">
    <source>
        <dbReference type="ARBA" id="ARBA00006479"/>
    </source>
</evidence>
<reference evidence="4" key="1">
    <citation type="submission" date="2020-08" db="EMBL/GenBank/DDBJ databases">
        <title>Genome public.</title>
        <authorList>
            <person name="Liu C."/>
            <person name="Sun Q."/>
        </authorList>
    </citation>
    <scope>NUCLEOTIDE SEQUENCE</scope>
    <source>
        <strain evidence="4">NSJ-32</strain>
    </source>
</reference>
<dbReference type="AlphaFoldDB" id="A0A926DT40"/>
<dbReference type="InterPro" id="IPR043129">
    <property type="entry name" value="ATPase_NBD"/>
</dbReference>
<keyword evidence="3" id="KW-0119">Carbohydrate metabolism</keyword>
<dbReference type="GO" id="GO:0042732">
    <property type="term" value="P:D-xylose metabolic process"/>
    <property type="evidence" value="ECO:0007669"/>
    <property type="project" value="UniProtKB-KW"/>
</dbReference>
<gene>
    <name evidence="4" type="ORF">H8730_14700</name>
</gene>
<keyword evidence="3" id="KW-0859">Xylose metabolism</keyword>
<keyword evidence="5" id="KW-1185">Reference proteome</keyword>
<dbReference type="InterPro" id="IPR036388">
    <property type="entry name" value="WH-like_DNA-bd_sf"/>
</dbReference>
<comment type="function">
    <text evidence="1">Transcriptional repressor of xylose-utilizing enzymes.</text>
</comment>
<evidence type="ECO:0000313" key="4">
    <source>
        <dbReference type="EMBL" id="MBC8544795.1"/>
    </source>
</evidence>
<sequence>MMPNPANNIDVKRRNRANTLRSILSCDRISQTELTQRLTLSWPTVLQNVKELTALGLVQEVGEYDSTGGRKAKAYAPVRNAKLAVGLDVTQNHVGMVLVDLSGQIVRYTRKKSPFSLNDRYFQELGSVLRDFIGDRDTGSRIQGVGVSLPGIVDKAGEELLYSHALGIQNVSTAAFSKYISYPCTYINDANAAGLAEIRGKGFTENLVYLSLSNSVGGAILNAGELYTGSNLRAGEFGHNTLIPGGRRCYCGKEGCLDAYCSAKVLSNHTNGNLLEFFDQLRAGNPEMQKIWQEYLRYLAVAINNLRMSFDCDVMAGGYVGAFLEEFGAPLRGMLEGRNTFQQDASYFKICRYQVEAAAVGAALLQIEEFIQSL</sequence>
<dbReference type="Pfam" id="PF00480">
    <property type="entry name" value="ROK"/>
    <property type="match status" value="1"/>
</dbReference>
<evidence type="ECO:0000256" key="3">
    <source>
        <dbReference type="ARBA" id="ARBA00022629"/>
    </source>
</evidence>